<feature type="domain" description="BPL/LPL catalytic" evidence="1">
    <location>
        <begin position="1"/>
        <end position="74"/>
    </location>
</feature>
<evidence type="ECO:0000313" key="2">
    <source>
        <dbReference type="Proteomes" id="UP000887560"/>
    </source>
</evidence>
<dbReference type="AlphaFoldDB" id="A0A915NE28"/>
<evidence type="ECO:0000259" key="1">
    <source>
        <dbReference type="PROSITE" id="PS51733"/>
    </source>
</evidence>
<dbReference type="InterPro" id="IPR004143">
    <property type="entry name" value="BPL_LPL_catalytic"/>
</dbReference>
<evidence type="ECO:0000313" key="3">
    <source>
        <dbReference type="WBParaSite" id="scf7180000417583.g1457"/>
    </source>
</evidence>
<dbReference type="SUPFAM" id="SSF55681">
    <property type="entry name" value="Class II aaRS and biotin synthetases"/>
    <property type="match status" value="1"/>
</dbReference>
<protein>
    <submittedName>
        <fullName evidence="3">BPL/LPL catalytic domain-containing protein</fullName>
    </submittedName>
</protein>
<dbReference type="Proteomes" id="UP000887560">
    <property type="component" value="Unplaced"/>
</dbReference>
<dbReference type="Gene3D" id="3.30.930.10">
    <property type="entry name" value="Bira Bifunctional Protein, Domain 2"/>
    <property type="match status" value="1"/>
</dbReference>
<organism evidence="2 3">
    <name type="scientific">Meloidogyne floridensis</name>
    <dbReference type="NCBI Taxonomy" id="298350"/>
    <lineage>
        <taxon>Eukaryota</taxon>
        <taxon>Metazoa</taxon>
        <taxon>Ecdysozoa</taxon>
        <taxon>Nematoda</taxon>
        <taxon>Chromadorea</taxon>
        <taxon>Rhabditida</taxon>
        <taxon>Tylenchina</taxon>
        <taxon>Tylenchomorpha</taxon>
        <taxon>Tylenchoidea</taxon>
        <taxon>Meloidogynidae</taxon>
        <taxon>Meloidogyninae</taxon>
        <taxon>Meloidogyne</taxon>
    </lineage>
</organism>
<dbReference type="WBParaSite" id="scf7180000417583.g1457">
    <property type="protein sequence ID" value="scf7180000417583.g1457"/>
    <property type="gene ID" value="scf7180000417583.g1457"/>
</dbReference>
<sequence length="133" mass="15346">MSGTAARISQGKAYHHFTFLAKPNMENLHYSLQSPLKLKIETAETKRIKGERLNDNEIMEMTEKSIFKAFSEDYENLNIKLDVFPDEKKFPGINKIIPILKVLNGYLTKHQKSLLNSTKNAQYTLTMELLKKV</sequence>
<proteinExistence type="predicted"/>
<dbReference type="InterPro" id="IPR045864">
    <property type="entry name" value="aa-tRNA-synth_II/BPL/LPL"/>
</dbReference>
<dbReference type="PROSITE" id="PS51733">
    <property type="entry name" value="BPL_LPL_CATALYTIC"/>
    <property type="match status" value="1"/>
</dbReference>
<reference evidence="3" key="1">
    <citation type="submission" date="2022-11" db="UniProtKB">
        <authorList>
            <consortium name="WormBaseParasite"/>
        </authorList>
    </citation>
    <scope>IDENTIFICATION</scope>
</reference>
<keyword evidence="2" id="KW-1185">Reference proteome</keyword>
<accession>A0A915NE28</accession>
<name>A0A915NE28_9BILA</name>